<dbReference type="AlphaFoldDB" id="A0A811UNJ6"/>
<feature type="region of interest" description="Disordered" evidence="1">
    <location>
        <begin position="27"/>
        <end position="53"/>
    </location>
</feature>
<protein>
    <submittedName>
        <fullName evidence="2">(Mediterranean fruit fly) hypothetical protein</fullName>
    </submittedName>
</protein>
<gene>
    <name evidence="2" type="ORF">CCAP1982_LOCUS7942</name>
</gene>
<dbReference type="Proteomes" id="UP000606786">
    <property type="component" value="Unassembled WGS sequence"/>
</dbReference>
<comment type="caution">
    <text evidence="2">The sequence shown here is derived from an EMBL/GenBank/DDBJ whole genome shotgun (WGS) entry which is preliminary data.</text>
</comment>
<evidence type="ECO:0000256" key="1">
    <source>
        <dbReference type="SAM" id="MobiDB-lite"/>
    </source>
</evidence>
<evidence type="ECO:0000313" key="3">
    <source>
        <dbReference type="Proteomes" id="UP000606786"/>
    </source>
</evidence>
<dbReference type="EMBL" id="CAJHJT010000012">
    <property type="protein sequence ID" value="CAD6999416.1"/>
    <property type="molecule type" value="Genomic_DNA"/>
</dbReference>
<feature type="non-terminal residue" evidence="2">
    <location>
        <position position="1"/>
    </location>
</feature>
<keyword evidence="3" id="KW-1185">Reference proteome</keyword>
<organism evidence="2 3">
    <name type="scientific">Ceratitis capitata</name>
    <name type="common">Mediterranean fruit fly</name>
    <name type="synonym">Tephritis capitata</name>
    <dbReference type="NCBI Taxonomy" id="7213"/>
    <lineage>
        <taxon>Eukaryota</taxon>
        <taxon>Metazoa</taxon>
        <taxon>Ecdysozoa</taxon>
        <taxon>Arthropoda</taxon>
        <taxon>Hexapoda</taxon>
        <taxon>Insecta</taxon>
        <taxon>Pterygota</taxon>
        <taxon>Neoptera</taxon>
        <taxon>Endopterygota</taxon>
        <taxon>Diptera</taxon>
        <taxon>Brachycera</taxon>
        <taxon>Muscomorpha</taxon>
        <taxon>Tephritoidea</taxon>
        <taxon>Tephritidae</taxon>
        <taxon>Ceratitis</taxon>
        <taxon>Ceratitis</taxon>
    </lineage>
</organism>
<proteinExistence type="predicted"/>
<reference evidence="2" key="1">
    <citation type="submission" date="2020-11" db="EMBL/GenBank/DDBJ databases">
        <authorList>
            <person name="Whitehead M."/>
        </authorList>
    </citation>
    <scope>NUCLEOTIDE SEQUENCE</scope>
    <source>
        <strain evidence="2">EGII</strain>
    </source>
</reference>
<accession>A0A811UNJ6</accession>
<sequence>EGTSTHSSSNNNTNNCQWCKYSKATTNTSHAQQQRAGWLADGKRPNGSRSEIV</sequence>
<evidence type="ECO:0000313" key="2">
    <source>
        <dbReference type="EMBL" id="CAD6999416.1"/>
    </source>
</evidence>
<name>A0A811UNJ6_CERCA</name>